<dbReference type="RefSeq" id="WP_220193534.1">
    <property type="nucleotide sequence ID" value="NZ_BNJF01000001.1"/>
</dbReference>
<reference evidence="1" key="1">
    <citation type="submission" date="2020-10" db="EMBL/GenBank/DDBJ databases">
        <title>Taxonomic study of unclassified bacteria belonging to the class Ktedonobacteria.</title>
        <authorList>
            <person name="Yabe S."/>
            <person name="Wang C.M."/>
            <person name="Zheng Y."/>
            <person name="Sakai Y."/>
            <person name="Cavaletti L."/>
            <person name="Monciardini P."/>
            <person name="Donadio S."/>
        </authorList>
    </citation>
    <scope>NUCLEOTIDE SEQUENCE</scope>
    <source>
        <strain evidence="1">SOSP1-1</strain>
    </source>
</reference>
<sequence length="256" mass="29688">MATNESDQVKRIRTATLNREATINYALLKLIHHEFGNGLAVLSGYRYRLQHAISEQKQEASSPARDVRQDRDERWLGYLQTMQDREMRMKNLLFELRDVAPDARNELLCKHFIRTDLVVLLGLVIQQRISLCPDYIVQVNTPAQPLFVMCDPFWLQVLLEHFFLNYIVAGHIDIVPAEIQLEPIGREAKVTLRLRSDLLGLTSRRDEVFEAEMRDFEQGDLESCHVLCNEILHEHRGRIWSEQEGSISLALPLAEE</sequence>
<gene>
    <name evidence="1" type="ORF">KSX_22740</name>
</gene>
<dbReference type="EMBL" id="BNJF01000001">
    <property type="protein sequence ID" value="GHO44111.1"/>
    <property type="molecule type" value="Genomic_DNA"/>
</dbReference>
<evidence type="ECO:0000313" key="2">
    <source>
        <dbReference type="Proteomes" id="UP000612362"/>
    </source>
</evidence>
<proteinExistence type="predicted"/>
<dbReference type="AlphaFoldDB" id="A0A8J3MRS6"/>
<keyword evidence="2" id="KW-1185">Reference proteome</keyword>
<evidence type="ECO:0000313" key="1">
    <source>
        <dbReference type="EMBL" id="GHO44111.1"/>
    </source>
</evidence>
<organism evidence="1 2">
    <name type="scientific">Ktedonospora formicarum</name>
    <dbReference type="NCBI Taxonomy" id="2778364"/>
    <lineage>
        <taxon>Bacteria</taxon>
        <taxon>Bacillati</taxon>
        <taxon>Chloroflexota</taxon>
        <taxon>Ktedonobacteria</taxon>
        <taxon>Ktedonobacterales</taxon>
        <taxon>Ktedonobacteraceae</taxon>
        <taxon>Ktedonospora</taxon>
    </lineage>
</organism>
<accession>A0A8J3MRS6</accession>
<dbReference type="Proteomes" id="UP000612362">
    <property type="component" value="Unassembled WGS sequence"/>
</dbReference>
<protein>
    <submittedName>
        <fullName evidence="1">Uncharacterized protein</fullName>
    </submittedName>
</protein>
<name>A0A8J3MRS6_9CHLR</name>
<comment type="caution">
    <text evidence="1">The sequence shown here is derived from an EMBL/GenBank/DDBJ whole genome shotgun (WGS) entry which is preliminary data.</text>
</comment>